<dbReference type="EMBL" id="NLAX01000010">
    <property type="protein sequence ID" value="PKS09061.1"/>
    <property type="molecule type" value="Genomic_DNA"/>
</dbReference>
<dbReference type="PANTHER" id="PTHR31654:SF0">
    <property type="entry name" value="SECRETED BETA-GLUCOSIDASE ADG3-RELATED"/>
    <property type="match status" value="1"/>
</dbReference>
<dbReference type="Proteomes" id="UP000233524">
    <property type="component" value="Unassembled WGS sequence"/>
</dbReference>
<feature type="non-terminal residue" evidence="3">
    <location>
        <position position="1"/>
    </location>
</feature>
<protein>
    <recommendedName>
        <fullName evidence="5">SUN domain-containing protein</fullName>
    </recommendedName>
</protein>
<evidence type="ECO:0000313" key="3">
    <source>
        <dbReference type="EMBL" id="PKS09061.1"/>
    </source>
</evidence>
<dbReference type="OrthoDB" id="5554151at2759"/>
<feature type="region of interest" description="Disordered" evidence="2">
    <location>
        <begin position="330"/>
        <end position="432"/>
    </location>
</feature>
<feature type="compositionally biased region" description="Low complexity" evidence="2">
    <location>
        <begin position="392"/>
        <end position="421"/>
    </location>
</feature>
<dbReference type="InterPro" id="IPR005556">
    <property type="entry name" value="SUN"/>
</dbReference>
<feature type="compositionally biased region" description="Low complexity" evidence="2">
    <location>
        <begin position="350"/>
        <end position="378"/>
    </location>
</feature>
<comment type="similarity">
    <text evidence="1">Belongs to the SUN family.</text>
</comment>
<evidence type="ECO:0008006" key="5">
    <source>
        <dbReference type="Google" id="ProtNLM"/>
    </source>
</evidence>
<evidence type="ECO:0000313" key="4">
    <source>
        <dbReference type="Proteomes" id="UP000233524"/>
    </source>
</evidence>
<dbReference type="PANTHER" id="PTHR31654">
    <property type="entry name" value="SECRETED BETA-GLUCOSIDASE ADG3-RELATED"/>
    <property type="match status" value="1"/>
</dbReference>
<dbReference type="InParanoid" id="A0A2N3N9G1"/>
<sequence length="450" mass="46214">AGPLALSFSPLHARLPETLFTMRLTGVTAALVLLSVEAVYAHGHRHIHRRHVHAHHPRTSPPAPGIEKRATCSLPSDGDLHYVPGAMNNGFAMSPDQPCTAGMYCPIACRPGKVMAQWEPGSSYNYPSSMNGGLYCDSNGEAQKPFKDSPYCVDGTGSINAVNEAGSKVSFCQTVLPGNEAMLIPTVVDSSAVLAVPDPSYWASTAAHYYINPPGVGDEGCIWGDNSKPIGNWAPYVAGANTDKSGQTFVKLGFNPIFEFEGAGLEKNPLTFGVKIECPDGGCNGLPCELNPSKKNLGEVVSDLSAVGAGGSSFCVVTVPSGSKANIVVFSTDGSGGKKDEPSSSKASEEPTPSSSVDEPTSSSEEAGTSTAGSSGSTYPTVKPGIFRETDTGTGSSSSSTKSSGDSAPTSSDSSPTESQSNENEAHGLQQGSAAVAGLVVALAAAAALY</sequence>
<dbReference type="FunCoup" id="A0A2N3N9G1">
    <property type="interactions" value="4"/>
</dbReference>
<keyword evidence="4" id="KW-1185">Reference proteome</keyword>
<comment type="caution">
    <text evidence="3">The sequence shown here is derived from an EMBL/GenBank/DDBJ whole genome shotgun (WGS) entry which is preliminary data.</text>
</comment>
<name>A0A2N3N9G1_9PEZI</name>
<dbReference type="InterPro" id="IPR053088">
    <property type="entry name" value="Beta-glucosidase/SUN-like"/>
</dbReference>
<evidence type="ECO:0000256" key="1">
    <source>
        <dbReference type="ARBA" id="ARBA00010579"/>
    </source>
</evidence>
<gene>
    <name evidence="3" type="ORF">jhhlp_003674</name>
</gene>
<accession>A0A2N3N9G1</accession>
<proteinExistence type="inferred from homology"/>
<dbReference type="VEuPathDB" id="FungiDB:jhhlp_003674"/>
<dbReference type="Pfam" id="PF03856">
    <property type="entry name" value="SUN"/>
    <property type="match status" value="1"/>
</dbReference>
<dbReference type="AlphaFoldDB" id="A0A2N3N9G1"/>
<reference evidence="3 4" key="1">
    <citation type="journal article" date="2017" name="G3 (Bethesda)">
        <title>First Draft Genome Sequence of the Pathogenic Fungus Lomentospora prolificans (Formerly Scedosporium prolificans).</title>
        <authorList>
            <person name="Luo R."/>
            <person name="Zimin A."/>
            <person name="Workman R."/>
            <person name="Fan Y."/>
            <person name="Pertea G."/>
            <person name="Grossman N."/>
            <person name="Wear M.P."/>
            <person name="Jia B."/>
            <person name="Miller H."/>
            <person name="Casadevall A."/>
            <person name="Timp W."/>
            <person name="Zhang S.X."/>
            <person name="Salzberg S.L."/>
        </authorList>
    </citation>
    <scope>NUCLEOTIDE SEQUENCE [LARGE SCALE GENOMIC DNA]</scope>
    <source>
        <strain evidence="3 4">JHH-5317</strain>
    </source>
</reference>
<evidence type="ECO:0000256" key="2">
    <source>
        <dbReference type="SAM" id="MobiDB-lite"/>
    </source>
</evidence>
<feature type="compositionally biased region" description="Basic and acidic residues" evidence="2">
    <location>
        <begin position="336"/>
        <end position="349"/>
    </location>
</feature>
<organism evidence="3 4">
    <name type="scientific">Lomentospora prolificans</name>
    <dbReference type="NCBI Taxonomy" id="41688"/>
    <lineage>
        <taxon>Eukaryota</taxon>
        <taxon>Fungi</taxon>
        <taxon>Dikarya</taxon>
        <taxon>Ascomycota</taxon>
        <taxon>Pezizomycotina</taxon>
        <taxon>Sordariomycetes</taxon>
        <taxon>Hypocreomycetidae</taxon>
        <taxon>Microascales</taxon>
        <taxon>Microascaceae</taxon>
        <taxon>Lomentospora</taxon>
    </lineage>
</organism>